<dbReference type="RefSeq" id="XP_052745758.1">
    <property type="nucleotide sequence ID" value="XM_052889798.1"/>
</dbReference>
<accession>A0A6J1NW29</accession>
<evidence type="ECO:0000256" key="7">
    <source>
        <dbReference type="ARBA" id="ARBA00023242"/>
    </source>
</evidence>
<feature type="domain" description="C2H2-type" evidence="9">
    <location>
        <begin position="474"/>
        <end position="501"/>
    </location>
</feature>
<keyword evidence="2" id="KW-0479">Metal-binding</keyword>
<dbReference type="GO" id="GO:0006357">
    <property type="term" value="P:regulation of transcription by RNA polymerase II"/>
    <property type="evidence" value="ECO:0007669"/>
    <property type="project" value="TreeGrafter"/>
</dbReference>
<comment type="subcellular location">
    <subcellularLocation>
        <location evidence="1">Nucleus</location>
    </subcellularLocation>
</comment>
<reference evidence="11 12" key="1">
    <citation type="submission" date="2025-05" db="UniProtKB">
        <authorList>
            <consortium name="RefSeq"/>
        </authorList>
    </citation>
    <scope>IDENTIFICATION</scope>
</reference>
<evidence type="ECO:0000256" key="4">
    <source>
        <dbReference type="ARBA" id="ARBA00022771"/>
    </source>
</evidence>
<keyword evidence="5" id="KW-0862">Zinc</keyword>
<protein>
    <submittedName>
        <fullName evidence="11 12">Zinc finger protein 615</fullName>
    </submittedName>
</protein>
<evidence type="ECO:0000256" key="8">
    <source>
        <dbReference type="PROSITE-ProRule" id="PRU00042"/>
    </source>
</evidence>
<feature type="domain" description="C2H2-type" evidence="9">
    <location>
        <begin position="582"/>
        <end position="609"/>
    </location>
</feature>
<sequence>MCASSSLTQFCTICLETESKLYVIGEHKLGQAYGHLTGYALCEEECSNTCLCPECIHRLLVYERFRLKSLRARTVIQDLLRDYKVVTLQHIKSIGRHTFKLKSDIVKKVLEPNHCDLYIDKSNEETKLDTDSLKEDTLIHEDVESAIIDVASITESNHKQDRLTVKPEIIDLCDEDGYLSDSTLILETAPNFESEMNFQEQLWNETEKHSVGFTKTMGIKSEKNLELLSEEANIDDSLTNNEKPINKQRNLQQKLKFETMENFTECNDYMNSEIMYGFNNNHNIEIKNEKPHNFESKMQSKLQFETQENFTDFGETDEKKLFVKREIESDYKPHSCELCDFKCKLKISLTVHARTHGENSFTCQICNYKCKLRHTLNIHMKKHKDAVKTETHYICDTCETKFDFKSKLVTHMRTHTEKRYFKCKICDYKCKLRHTLNLHMKLHKLPFVCNICDAKFTLKGNLSRHLKTHLSALFACHICNYKTSRKDSLENHVKGHVKECHLCKLQFKQSHHLYNHMLTHSGYKPYECKLCEQKFTQKVSLYRHMAIHRRVRPFACNLCPYRCLSNHDLVKHMRTHTGEKPYACKYCDFRSSRKYNLLTHMRSHTGEKPYVCNVCHYCCTKISDLRRHMRSHTGETFACAVCDYKCTRRSNLQAHMRAHSGQMYICDHCGYKTVHRSCVKIHIMRHMTLMEGNKELV</sequence>
<dbReference type="PANTHER" id="PTHR24390">
    <property type="entry name" value="ZINC FINGER PROTEIN"/>
    <property type="match status" value="1"/>
</dbReference>
<evidence type="ECO:0000256" key="2">
    <source>
        <dbReference type="ARBA" id="ARBA00022723"/>
    </source>
</evidence>
<evidence type="ECO:0000259" key="9">
    <source>
        <dbReference type="PROSITE" id="PS50157"/>
    </source>
</evidence>
<dbReference type="SMART" id="SM00355">
    <property type="entry name" value="ZnF_C2H2"/>
    <property type="match status" value="13"/>
</dbReference>
<keyword evidence="6" id="KW-0238">DNA-binding</keyword>
<feature type="domain" description="C2H2-type" evidence="9">
    <location>
        <begin position="554"/>
        <end position="581"/>
    </location>
</feature>
<keyword evidence="4 8" id="KW-0863">Zinc-finger</keyword>
<proteinExistence type="predicted"/>
<dbReference type="AlphaFoldDB" id="A0A6J1NW29"/>
<dbReference type="Pfam" id="PF00096">
    <property type="entry name" value="zf-C2H2"/>
    <property type="match status" value="7"/>
</dbReference>
<dbReference type="InterPro" id="IPR013087">
    <property type="entry name" value="Znf_C2H2_type"/>
</dbReference>
<keyword evidence="7" id="KW-0539">Nucleus</keyword>
<dbReference type="RefSeq" id="XP_023950899.2">
    <property type="nucleotide sequence ID" value="XM_024095131.2"/>
</dbReference>
<feature type="domain" description="C2H2-type" evidence="9">
    <location>
        <begin position="610"/>
        <end position="637"/>
    </location>
</feature>
<name>A0A6J1NW29_BICAN</name>
<evidence type="ECO:0000256" key="6">
    <source>
        <dbReference type="ARBA" id="ARBA00023125"/>
    </source>
</evidence>
<organism evidence="10 11">
    <name type="scientific">Bicyclus anynana</name>
    <name type="common">Squinting bush brown butterfly</name>
    <dbReference type="NCBI Taxonomy" id="110368"/>
    <lineage>
        <taxon>Eukaryota</taxon>
        <taxon>Metazoa</taxon>
        <taxon>Ecdysozoa</taxon>
        <taxon>Arthropoda</taxon>
        <taxon>Hexapoda</taxon>
        <taxon>Insecta</taxon>
        <taxon>Pterygota</taxon>
        <taxon>Neoptera</taxon>
        <taxon>Endopterygota</taxon>
        <taxon>Lepidoptera</taxon>
        <taxon>Glossata</taxon>
        <taxon>Ditrysia</taxon>
        <taxon>Papilionoidea</taxon>
        <taxon>Nymphalidae</taxon>
        <taxon>Satyrinae</taxon>
        <taxon>Satyrini</taxon>
        <taxon>Mycalesina</taxon>
        <taxon>Bicyclus</taxon>
    </lineage>
</organism>
<dbReference type="InterPro" id="IPR036236">
    <property type="entry name" value="Znf_C2H2_sf"/>
</dbReference>
<dbReference type="Proteomes" id="UP001652582">
    <property type="component" value="Chromosome 26"/>
</dbReference>
<dbReference type="GeneID" id="112055129"/>
<dbReference type="Gene3D" id="3.30.160.60">
    <property type="entry name" value="Classic Zinc Finger"/>
    <property type="match status" value="9"/>
</dbReference>
<keyword evidence="10" id="KW-1185">Reference proteome</keyword>
<dbReference type="GO" id="GO:0005634">
    <property type="term" value="C:nucleus"/>
    <property type="evidence" value="ECO:0007669"/>
    <property type="project" value="UniProtKB-SubCell"/>
</dbReference>
<feature type="domain" description="C2H2-type" evidence="9">
    <location>
        <begin position="498"/>
        <end position="525"/>
    </location>
</feature>
<feature type="domain" description="C2H2-type" evidence="9">
    <location>
        <begin position="526"/>
        <end position="553"/>
    </location>
</feature>
<keyword evidence="3" id="KW-0677">Repeat</keyword>
<dbReference type="GO" id="GO:0008270">
    <property type="term" value="F:zinc ion binding"/>
    <property type="evidence" value="ECO:0007669"/>
    <property type="project" value="UniProtKB-KW"/>
</dbReference>
<dbReference type="GO" id="GO:0003700">
    <property type="term" value="F:DNA-binding transcription factor activity"/>
    <property type="evidence" value="ECO:0007669"/>
    <property type="project" value="TreeGrafter"/>
</dbReference>
<evidence type="ECO:0000313" key="10">
    <source>
        <dbReference type="Proteomes" id="UP001652582"/>
    </source>
</evidence>
<evidence type="ECO:0000313" key="11">
    <source>
        <dbReference type="RefSeq" id="XP_023950899.2"/>
    </source>
</evidence>
<feature type="domain" description="C2H2-type" evidence="9">
    <location>
        <begin position="393"/>
        <end position="420"/>
    </location>
</feature>
<evidence type="ECO:0000313" key="12">
    <source>
        <dbReference type="RefSeq" id="XP_052745758.1"/>
    </source>
</evidence>
<dbReference type="OrthoDB" id="6921333at2759"/>
<evidence type="ECO:0000256" key="5">
    <source>
        <dbReference type="ARBA" id="ARBA00022833"/>
    </source>
</evidence>
<evidence type="ECO:0000256" key="1">
    <source>
        <dbReference type="ARBA" id="ARBA00004123"/>
    </source>
</evidence>
<feature type="domain" description="C2H2-type" evidence="9">
    <location>
        <begin position="447"/>
        <end position="469"/>
    </location>
</feature>
<dbReference type="PROSITE" id="PS50157">
    <property type="entry name" value="ZINC_FINGER_C2H2_2"/>
    <property type="match status" value="9"/>
</dbReference>
<dbReference type="PROSITE" id="PS00028">
    <property type="entry name" value="ZINC_FINGER_C2H2_1"/>
    <property type="match status" value="9"/>
</dbReference>
<gene>
    <name evidence="11 12" type="primary">LOC112055129</name>
</gene>
<evidence type="ECO:0000256" key="3">
    <source>
        <dbReference type="ARBA" id="ARBA00022737"/>
    </source>
</evidence>
<dbReference type="PANTHER" id="PTHR24390:SF159">
    <property type="entry name" value="GROWTH FACTOR INDEPENDENT 1 TRANSCRIPTIONAL REPRESSOR"/>
    <property type="match status" value="1"/>
</dbReference>
<dbReference type="KEGG" id="bany:112055129"/>
<dbReference type="GO" id="GO:0000978">
    <property type="term" value="F:RNA polymerase II cis-regulatory region sequence-specific DNA binding"/>
    <property type="evidence" value="ECO:0007669"/>
    <property type="project" value="TreeGrafter"/>
</dbReference>
<feature type="domain" description="C2H2-type" evidence="9">
    <location>
        <begin position="637"/>
        <end position="664"/>
    </location>
</feature>
<dbReference type="SUPFAM" id="SSF57667">
    <property type="entry name" value="beta-beta-alpha zinc fingers"/>
    <property type="match status" value="6"/>
</dbReference>